<dbReference type="PANTHER" id="PTHR34388">
    <property type="entry name" value="DNA POLYMERASE III SUBUNIT DELTA"/>
    <property type="match status" value="1"/>
</dbReference>
<dbReference type="Gene3D" id="1.20.272.10">
    <property type="match status" value="1"/>
</dbReference>
<comment type="catalytic activity">
    <reaction evidence="8">
        <text>DNA(n) + a 2'-deoxyribonucleoside 5'-triphosphate = DNA(n+1) + diphosphate</text>
        <dbReference type="Rhea" id="RHEA:22508"/>
        <dbReference type="Rhea" id="RHEA-COMP:17339"/>
        <dbReference type="Rhea" id="RHEA-COMP:17340"/>
        <dbReference type="ChEBI" id="CHEBI:33019"/>
        <dbReference type="ChEBI" id="CHEBI:61560"/>
        <dbReference type="ChEBI" id="CHEBI:173112"/>
        <dbReference type="EC" id="2.7.7.7"/>
    </reaction>
</comment>
<comment type="similarity">
    <text evidence="7">Belongs to the DNA polymerase HolA subunit family.</text>
</comment>
<dbReference type="InterPro" id="IPR008921">
    <property type="entry name" value="DNA_pol3_clamp-load_cplx_C"/>
</dbReference>
<dbReference type="PANTHER" id="PTHR34388:SF1">
    <property type="entry name" value="DNA POLYMERASE III SUBUNIT DELTA"/>
    <property type="match status" value="1"/>
</dbReference>
<sequence>MSGTLRPDQLAAHLARAGGRLEPLYTVTGDEPLLVIEAGDALRQAARAAGYTERETVVADARSDWNTLLAGTQSISLFGDRRLLELKIPTGKPGKTGGEVIARLAAQAPTQGDDRVTVVMLPKLDRATRSAAWFTALAAHGTVIDVPTIERPALPGWIGERLARQRQRAAGDVLQWLADRVEGNLLAAHQEIQKLALLYPEGALTLEQVQEAVMNVARYDVFKLRDAMLAGDARRVVRLIEGLRAEGEALPLVLWAVGEEIRLLARIAQAAQNGQNPAGLMRSLRFFGAHEQLAAQALKRVAPQAWPAAVHHAHEVDKIIKGLRVPGRLADPWHELTRLALRLVPPPARFARPPGGGAGGPEGKAHP</sequence>
<evidence type="ECO:0000256" key="4">
    <source>
        <dbReference type="ARBA" id="ARBA00022695"/>
    </source>
</evidence>
<evidence type="ECO:0000256" key="3">
    <source>
        <dbReference type="ARBA" id="ARBA00022679"/>
    </source>
</evidence>
<dbReference type="Proteomes" id="UP001501671">
    <property type="component" value="Unassembled WGS sequence"/>
</dbReference>
<evidence type="ECO:0000256" key="5">
    <source>
        <dbReference type="ARBA" id="ARBA00022705"/>
    </source>
</evidence>
<accession>A0ABP8GZB2</accession>
<evidence type="ECO:0000259" key="10">
    <source>
        <dbReference type="Pfam" id="PF06144"/>
    </source>
</evidence>
<dbReference type="RefSeq" id="WP_345249122.1">
    <property type="nucleotide sequence ID" value="NZ_BAABFO010000008.1"/>
</dbReference>
<feature type="compositionally biased region" description="Gly residues" evidence="9">
    <location>
        <begin position="354"/>
        <end position="367"/>
    </location>
</feature>
<dbReference type="InterPro" id="IPR005790">
    <property type="entry name" value="DNA_polIII_delta"/>
</dbReference>
<gene>
    <name evidence="11" type="primary">holA</name>
    <name evidence="11" type="ORF">GCM10023144_21240</name>
</gene>
<protein>
    <recommendedName>
        <fullName evidence="2">DNA polymerase III subunit delta</fullName>
        <ecNumber evidence="1">2.7.7.7</ecNumber>
    </recommendedName>
</protein>
<proteinExistence type="inferred from homology"/>
<keyword evidence="3" id="KW-0808">Transferase</keyword>
<dbReference type="InterPro" id="IPR010372">
    <property type="entry name" value="DNA_pol3_delta_N"/>
</dbReference>
<dbReference type="EMBL" id="BAABFO010000008">
    <property type="protein sequence ID" value="GAA4331934.1"/>
    <property type="molecule type" value="Genomic_DNA"/>
</dbReference>
<evidence type="ECO:0000313" key="11">
    <source>
        <dbReference type="EMBL" id="GAA4331934.1"/>
    </source>
</evidence>
<evidence type="ECO:0000313" key="12">
    <source>
        <dbReference type="Proteomes" id="UP001501671"/>
    </source>
</evidence>
<keyword evidence="5" id="KW-0235">DNA replication</keyword>
<name>A0ABP8GZB2_9BURK</name>
<dbReference type="Pfam" id="PF06144">
    <property type="entry name" value="DNA_pol3_delta"/>
    <property type="match status" value="1"/>
</dbReference>
<reference evidence="12" key="1">
    <citation type="journal article" date="2019" name="Int. J. Syst. Evol. Microbiol.">
        <title>The Global Catalogue of Microorganisms (GCM) 10K type strain sequencing project: providing services to taxonomists for standard genome sequencing and annotation.</title>
        <authorList>
            <consortium name="The Broad Institute Genomics Platform"/>
            <consortium name="The Broad Institute Genome Sequencing Center for Infectious Disease"/>
            <person name="Wu L."/>
            <person name="Ma J."/>
        </authorList>
    </citation>
    <scope>NUCLEOTIDE SEQUENCE [LARGE SCALE GENOMIC DNA]</scope>
    <source>
        <strain evidence="12">JCM 17666</strain>
    </source>
</reference>
<evidence type="ECO:0000256" key="9">
    <source>
        <dbReference type="SAM" id="MobiDB-lite"/>
    </source>
</evidence>
<organism evidence="11 12">
    <name type="scientific">Pigmentiphaga soli</name>
    <dbReference type="NCBI Taxonomy" id="1007095"/>
    <lineage>
        <taxon>Bacteria</taxon>
        <taxon>Pseudomonadati</taxon>
        <taxon>Pseudomonadota</taxon>
        <taxon>Betaproteobacteria</taxon>
        <taxon>Burkholderiales</taxon>
        <taxon>Alcaligenaceae</taxon>
        <taxon>Pigmentiphaga</taxon>
    </lineage>
</organism>
<keyword evidence="6" id="KW-0239">DNA-directed DNA polymerase</keyword>
<dbReference type="CDD" id="cd18138">
    <property type="entry name" value="HLD_clamp_pol_III_delta"/>
    <property type="match status" value="1"/>
</dbReference>
<dbReference type="EC" id="2.7.7.7" evidence="1"/>
<feature type="domain" description="DNA polymerase III delta N-terminal" evidence="10">
    <location>
        <begin position="25"/>
        <end position="145"/>
    </location>
</feature>
<evidence type="ECO:0000256" key="1">
    <source>
        <dbReference type="ARBA" id="ARBA00012417"/>
    </source>
</evidence>
<keyword evidence="4" id="KW-0548">Nucleotidyltransferase</keyword>
<comment type="caution">
    <text evidence="11">The sequence shown here is derived from an EMBL/GenBank/DDBJ whole genome shotgun (WGS) entry which is preliminary data.</text>
</comment>
<dbReference type="NCBIfam" id="TIGR01128">
    <property type="entry name" value="holA"/>
    <property type="match status" value="1"/>
</dbReference>
<evidence type="ECO:0000256" key="2">
    <source>
        <dbReference type="ARBA" id="ARBA00017703"/>
    </source>
</evidence>
<feature type="region of interest" description="Disordered" evidence="9">
    <location>
        <begin position="348"/>
        <end position="367"/>
    </location>
</feature>
<dbReference type="Gene3D" id="1.10.8.60">
    <property type="match status" value="1"/>
</dbReference>
<evidence type="ECO:0000256" key="8">
    <source>
        <dbReference type="ARBA" id="ARBA00049244"/>
    </source>
</evidence>
<evidence type="ECO:0000256" key="7">
    <source>
        <dbReference type="ARBA" id="ARBA00034754"/>
    </source>
</evidence>
<evidence type="ECO:0000256" key="6">
    <source>
        <dbReference type="ARBA" id="ARBA00022932"/>
    </source>
</evidence>
<dbReference type="SUPFAM" id="SSF52540">
    <property type="entry name" value="P-loop containing nucleoside triphosphate hydrolases"/>
    <property type="match status" value="1"/>
</dbReference>
<keyword evidence="12" id="KW-1185">Reference proteome</keyword>
<dbReference type="SUPFAM" id="SSF48019">
    <property type="entry name" value="post-AAA+ oligomerization domain-like"/>
    <property type="match status" value="1"/>
</dbReference>
<dbReference type="InterPro" id="IPR027417">
    <property type="entry name" value="P-loop_NTPase"/>
</dbReference>
<dbReference type="Gene3D" id="3.40.50.300">
    <property type="entry name" value="P-loop containing nucleotide triphosphate hydrolases"/>
    <property type="match status" value="1"/>
</dbReference>